<dbReference type="Proteomes" id="UP001371305">
    <property type="component" value="Unassembled WGS sequence"/>
</dbReference>
<name>A0ABU9B2S8_9BACT</name>
<comment type="caution">
    <text evidence="1">The sequence shown here is derived from an EMBL/GenBank/DDBJ whole genome shotgun (WGS) entry which is preliminary data.</text>
</comment>
<proteinExistence type="predicted"/>
<gene>
    <name evidence="1" type="ORF">WKV53_27745</name>
</gene>
<evidence type="ECO:0000313" key="2">
    <source>
        <dbReference type="Proteomes" id="UP001371305"/>
    </source>
</evidence>
<dbReference type="EMBL" id="JBBUKT010000018">
    <property type="protein sequence ID" value="MEK7954342.1"/>
    <property type="molecule type" value="Genomic_DNA"/>
</dbReference>
<organism evidence="1 2">
    <name type="scientific">Luteolibacter soli</name>
    <dbReference type="NCBI Taxonomy" id="3135280"/>
    <lineage>
        <taxon>Bacteria</taxon>
        <taxon>Pseudomonadati</taxon>
        <taxon>Verrucomicrobiota</taxon>
        <taxon>Verrucomicrobiia</taxon>
        <taxon>Verrucomicrobiales</taxon>
        <taxon>Verrucomicrobiaceae</taxon>
        <taxon>Luteolibacter</taxon>
    </lineage>
</organism>
<reference evidence="1 2" key="1">
    <citation type="submission" date="2024-04" db="EMBL/GenBank/DDBJ databases">
        <title>Luteolibacter sp. isolated from soil.</title>
        <authorList>
            <person name="An J."/>
        </authorList>
    </citation>
    <scope>NUCLEOTIDE SEQUENCE [LARGE SCALE GENOMIC DNA]</scope>
    <source>
        <strain evidence="1 2">Y139</strain>
    </source>
</reference>
<sequence>MKTSDFPEEFGLLYRLRQSHPLTPYSALLDAFHLARSIHPEGSLDDIEMIASSILDRTAENFKGSSGPSVPAS</sequence>
<evidence type="ECO:0000313" key="1">
    <source>
        <dbReference type="EMBL" id="MEK7954342.1"/>
    </source>
</evidence>
<dbReference type="RefSeq" id="WP_341408111.1">
    <property type="nucleotide sequence ID" value="NZ_JBBUKT010000018.1"/>
</dbReference>
<protein>
    <submittedName>
        <fullName evidence="1">Uncharacterized protein</fullName>
    </submittedName>
</protein>
<keyword evidence="2" id="KW-1185">Reference proteome</keyword>
<accession>A0ABU9B2S8</accession>